<keyword evidence="2" id="KW-1185">Reference proteome</keyword>
<dbReference type="EMBL" id="FNEB01000001">
    <property type="protein sequence ID" value="SDI09819.1"/>
    <property type="molecule type" value="Genomic_DNA"/>
</dbReference>
<dbReference type="STRING" id="490829.SAMN05421850_101638"/>
<evidence type="ECO:0008006" key="3">
    <source>
        <dbReference type="Google" id="ProtNLM"/>
    </source>
</evidence>
<reference evidence="1 2" key="1">
    <citation type="submission" date="2016-10" db="EMBL/GenBank/DDBJ databases">
        <authorList>
            <person name="de Groot N.N."/>
        </authorList>
    </citation>
    <scope>NUCLEOTIDE SEQUENCE [LARGE SCALE GENOMIC DNA]</scope>
    <source>
        <strain evidence="1 2">DSM 28010</strain>
    </source>
</reference>
<evidence type="ECO:0000313" key="2">
    <source>
        <dbReference type="Proteomes" id="UP000199340"/>
    </source>
</evidence>
<gene>
    <name evidence="1" type="ORF">SAMN05421850_101638</name>
</gene>
<name>A0A1G8HT75_9RHOB</name>
<accession>A0A1G8HT75</accession>
<organism evidence="1 2">
    <name type="scientific">Lutimaribacter saemankumensis</name>
    <dbReference type="NCBI Taxonomy" id="490829"/>
    <lineage>
        <taxon>Bacteria</taxon>
        <taxon>Pseudomonadati</taxon>
        <taxon>Pseudomonadota</taxon>
        <taxon>Alphaproteobacteria</taxon>
        <taxon>Rhodobacterales</taxon>
        <taxon>Roseobacteraceae</taxon>
        <taxon>Lutimaribacter</taxon>
    </lineage>
</organism>
<protein>
    <recommendedName>
        <fullName evidence="3">Sulfotransferase family protein</fullName>
    </recommendedName>
</protein>
<dbReference type="Proteomes" id="UP000199340">
    <property type="component" value="Unassembled WGS sequence"/>
</dbReference>
<dbReference type="Gene3D" id="3.40.50.300">
    <property type="entry name" value="P-loop containing nucleotide triphosphate hydrolases"/>
    <property type="match status" value="1"/>
</dbReference>
<dbReference type="SUPFAM" id="SSF52540">
    <property type="entry name" value="P-loop containing nucleoside triphosphate hydrolases"/>
    <property type="match status" value="1"/>
</dbReference>
<proteinExistence type="predicted"/>
<sequence>MSDRLRVINLGLPKSGTTTLGHALKVSGLKTADYRIRPHQTRDETLRRQFVGQLMYEGYFHQGDPLARMENFDCFTEINVLRGDLSIWPQMDWGLIDAIRRCHPGARFVASWRDPRAMSDSMLRWSNLGTERLPRGHIPGLPAGFGVTTDERIRWIEAHYAHLDRLFEGDEAYLRFDIADPGAADLISGHLGIALKWWGRRNANKASKTERTENA</sequence>
<dbReference type="InterPro" id="IPR027417">
    <property type="entry name" value="P-loop_NTPase"/>
</dbReference>
<dbReference type="RefSeq" id="WP_090026353.1">
    <property type="nucleotide sequence ID" value="NZ_FNEB01000001.1"/>
</dbReference>
<dbReference type="OrthoDB" id="7833823at2"/>
<dbReference type="AlphaFoldDB" id="A0A1G8HT75"/>
<evidence type="ECO:0000313" key="1">
    <source>
        <dbReference type="EMBL" id="SDI09819.1"/>
    </source>
</evidence>